<dbReference type="Pfam" id="PF10551">
    <property type="entry name" value="MULE"/>
    <property type="match status" value="1"/>
</dbReference>
<feature type="domain" description="MULE transposase" evidence="1">
    <location>
        <begin position="117"/>
        <end position="214"/>
    </location>
</feature>
<dbReference type="PANTHER" id="PTHR31569">
    <property type="entry name" value="SWIM-TYPE DOMAIN-CONTAINING PROTEIN"/>
    <property type="match status" value="1"/>
</dbReference>
<evidence type="ECO:0000259" key="1">
    <source>
        <dbReference type="Pfam" id="PF10551"/>
    </source>
</evidence>
<dbReference type="EMBL" id="JAEPRD010000242">
    <property type="protein sequence ID" value="KAG2193245.1"/>
    <property type="molecule type" value="Genomic_DNA"/>
</dbReference>
<dbReference type="AlphaFoldDB" id="A0A8H7QKA8"/>
<dbReference type="CDD" id="cd22744">
    <property type="entry name" value="OTU"/>
    <property type="match status" value="1"/>
</dbReference>
<protein>
    <recommendedName>
        <fullName evidence="1">MULE transposase domain-containing protein</fullName>
    </recommendedName>
</protein>
<sequence>MKITPEFKKSLITENDLVVINAMVNANIPMKQIRKTVLFEGSNIPKLTYQDASNWFKKTEPINLNVDNAGYDLIKKIESAGYLTRYEFDVGTNRLSSVFFTKKDGMLDRASVCNDVFIVDATYSMNNLKMPLICVQGVSSIGGESLKNFPVAMAFVSNETEKTYQWFFSVLKEVLGKKSMATTFLTDKGTGILVGLEKVFPENKHMLCVWHMYQSVDKALSNTFRSSETKKKCVDLVIKMQRSTSVEEFNQILKMFEQTTNNKALCLEGKEGSGWSYFTSNWLGEITKKWAGHFTRNYQHFGCVSTQRVESGHRALKDGFVGLQSVEKSFELLDNYLVSQLENLERLENLEKFKVDILMQENKHLSNIQGKVFKRALLTVHESLNALEISDLSLTCACTTKLFFGLPCPHTIKECLKNSTIIPSMFDERWILPSKKSADTGCLDGESEEKEEPLEWMVLLKKLESKFRDCCTNQQVEKLSDLVRRTTAELEDITSGDDTYVKEMSLPLSEEVRTPGRKKNLFRLSSMRKDFAVSRSNQRASKVMTAKYILSKAEKSSEVLKVERFGKRKADSGLYLPPKKSRTSTDFKSDKNSLYLPPKKARKIAECIIGELKTDLHNDVQKEHLLDIFNPKGDGWCGWRAAANFFEGNQDKFPVVKEKMLKAFHANKESYWSLLDLDKERDLERLITSGTNWVDGDGDAAYRDWFATPECAQVVADAYGISVVVFPWGDNEALTFLPLALPKNTSVKPPSPLVLQNVKNCHWISLRMKHTCKNWPVVVDCYRKHPKYLEMFKTYWNKWGQFPKHKERTIGIPEDAFIIAVSDDK</sequence>
<dbReference type="InterPro" id="IPR018289">
    <property type="entry name" value="MULE_transposase_dom"/>
</dbReference>
<organism evidence="2 3">
    <name type="scientific">Mucor saturninus</name>
    <dbReference type="NCBI Taxonomy" id="64648"/>
    <lineage>
        <taxon>Eukaryota</taxon>
        <taxon>Fungi</taxon>
        <taxon>Fungi incertae sedis</taxon>
        <taxon>Mucoromycota</taxon>
        <taxon>Mucoromycotina</taxon>
        <taxon>Mucoromycetes</taxon>
        <taxon>Mucorales</taxon>
        <taxon>Mucorineae</taxon>
        <taxon>Mucoraceae</taxon>
        <taxon>Mucor</taxon>
    </lineage>
</organism>
<proteinExistence type="predicted"/>
<keyword evidence="3" id="KW-1185">Reference proteome</keyword>
<dbReference type="InterPro" id="IPR052579">
    <property type="entry name" value="Zinc_finger_SWIM"/>
</dbReference>
<gene>
    <name evidence="2" type="ORF">INT47_007871</name>
</gene>
<name>A0A8H7QKA8_9FUNG</name>
<comment type="caution">
    <text evidence="2">The sequence shown here is derived from an EMBL/GenBank/DDBJ whole genome shotgun (WGS) entry which is preliminary data.</text>
</comment>
<accession>A0A8H7QKA8</accession>
<evidence type="ECO:0000313" key="3">
    <source>
        <dbReference type="Proteomes" id="UP000603453"/>
    </source>
</evidence>
<dbReference type="OrthoDB" id="2379842at2759"/>
<evidence type="ECO:0000313" key="2">
    <source>
        <dbReference type="EMBL" id="KAG2193245.1"/>
    </source>
</evidence>
<dbReference type="Proteomes" id="UP000603453">
    <property type="component" value="Unassembled WGS sequence"/>
</dbReference>
<dbReference type="PANTHER" id="PTHR31569:SF4">
    <property type="entry name" value="SWIM-TYPE DOMAIN-CONTAINING PROTEIN"/>
    <property type="match status" value="1"/>
</dbReference>
<reference evidence="2" key="1">
    <citation type="submission" date="2020-12" db="EMBL/GenBank/DDBJ databases">
        <title>Metabolic potential, ecology and presence of endohyphal bacteria is reflected in genomic diversity of Mucoromycotina.</title>
        <authorList>
            <person name="Muszewska A."/>
            <person name="Okrasinska A."/>
            <person name="Steczkiewicz K."/>
            <person name="Drgas O."/>
            <person name="Orlowska M."/>
            <person name="Perlinska-Lenart U."/>
            <person name="Aleksandrzak-Piekarczyk T."/>
            <person name="Szatraj K."/>
            <person name="Zielenkiewicz U."/>
            <person name="Pilsyk S."/>
            <person name="Malc E."/>
            <person name="Mieczkowski P."/>
            <person name="Kruszewska J.S."/>
            <person name="Biernat P."/>
            <person name="Pawlowska J."/>
        </authorList>
    </citation>
    <scope>NUCLEOTIDE SEQUENCE</scope>
    <source>
        <strain evidence="2">WA0000017839</strain>
    </source>
</reference>